<organism evidence="2 3">
    <name type="scientific">Suillus fuscotomentosus</name>
    <dbReference type="NCBI Taxonomy" id="1912939"/>
    <lineage>
        <taxon>Eukaryota</taxon>
        <taxon>Fungi</taxon>
        <taxon>Dikarya</taxon>
        <taxon>Basidiomycota</taxon>
        <taxon>Agaricomycotina</taxon>
        <taxon>Agaricomycetes</taxon>
        <taxon>Agaricomycetidae</taxon>
        <taxon>Boletales</taxon>
        <taxon>Suillineae</taxon>
        <taxon>Suillaceae</taxon>
        <taxon>Suillus</taxon>
    </lineage>
</organism>
<protein>
    <submittedName>
        <fullName evidence="2">Uncharacterized protein</fullName>
    </submittedName>
</protein>
<dbReference type="EMBL" id="JABBWK010000004">
    <property type="protein sequence ID" value="KAG1906503.1"/>
    <property type="molecule type" value="Genomic_DNA"/>
</dbReference>
<evidence type="ECO:0000313" key="3">
    <source>
        <dbReference type="Proteomes" id="UP001195769"/>
    </source>
</evidence>
<dbReference type="PANTHER" id="PTHR40422:SF1">
    <property type="entry name" value="TRANSLATION MACHINERY-ASSOCIATED PROTEIN 17"/>
    <property type="match status" value="1"/>
</dbReference>
<dbReference type="Proteomes" id="UP001195769">
    <property type="component" value="Unassembled WGS sequence"/>
</dbReference>
<dbReference type="GeneID" id="64654553"/>
<feature type="region of interest" description="Disordered" evidence="1">
    <location>
        <begin position="87"/>
        <end position="150"/>
    </location>
</feature>
<keyword evidence="3" id="KW-1185">Reference proteome</keyword>
<dbReference type="AlphaFoldDB" id="A0AAD4EHV2"/>
<evidence type="ECO:0000313" key="2">
    <source>
        <dbReference type="EMBL" id="KAG1906503.1"/>
    </source>
</evidence>
<name>A0AAD4EHV2_9AGAM</name>
<comment type="caution">
    <text evidence="2">The sequence shown here is derived from an EMBL/GenBank/DDBJ whole genome shotgun (WGS) entry which is preliminary data.</text>
</comment>
<dbReference type="InterPro" id="IPR038966">
    <property type="entry name" value="TMA17"/>
</dbReference>
<dbReference type="GO" id="GO:0030674">
    <property type="term" value="F:protein-macromolecule adaptor activity"/>
    <property type="evidence" value="ECO:0007669"/>
    <property type="project" value="TreeGrafter"/>
</dbReference>
<dbReference type="RefSeq" id="XP_041232078.1">
    <property type="nucleotide sequence ID" value="XM_041360255.1"/>
</dbReference>
<proteinExistence type="predicted"/>
<feature type="compositionally biased region" description="Low complexity" evidence="1">
    <location>
        <begin position="125"/>
        <end position="138"/>
    </location>
</feature>
<accession>A0AAD4EHV2</accession>
<dbReference type="GO" id="GO:0070682">
    <property type="term" value="P:proteasome regulatory particle assembly"/>
    <property type="evidence" value="ECO:0007669"/>
    <property type="project" value="InterPro"/>
</dbReference>
<sequence length="150" mass="16131">MEFTPCHPQPFTFQQAISFDPEVSADEISRLQNSISHLKRTQEELQEYGDDPDIAQAIKENNQTLASQDERIFMLKLALTQRGASNATGAHYDLPPEPAPESRNGRHASGGFGTGDIGLEPLDAPLPGGNSGLGSSNSTGEDEEESGVHL</sequence>
<gene>
    <name evidence="2" type="ORF">F5891DRAFT_1002610</name>
</gene>
<evidence type="ECO:0000256" key="1">
    <source>
        <dbReference type="SAM" id="MobiDB-lite"/>
    </source>
</evidence>
<feature type="compositionally biased region" description="Acidic residues" evidence="1">
    <location>
        <begin position="140"/>
        <end position="150"/>
    </location>
</feature>
<dbReference type="PANTHER" id="PTHR40422">
    <property type="entry name" value="TRANSLATION MACHINERY-ASSOCIATED PROTEIN 17"/>
    <property type="match status" value="1"/>
</dbReference>
<reference evidence="2" key="1">
    <citation type="journal article" date="2020" name="New Phytol.">
        <title>Comparative genomics reveals dynamic genome evolution in host specialist ectomycorrhizal fungi.</title>
        <authorList>
            <person name="Lofgren L.A."/>
            <person name="Nguyen N.H."/>
            <person name="Vilgalys R."/>
            <person name="Ruytinx J."/>
            <person name="Liao H.L."/>
            <person name="Branco S."/>
            <person name="Kuo A."/>
            <person name="LaButti K."/>
            <person name="Lipzen A."/>
            <person name="Andreopoulos W."/>
            <person name="Pangilinan J."/>
            <person name="Riley R."/>
            <person name="Hundley H."/>
            <person name="Na H."/>
            <person name="Barry K."/>
            <person name="Grigoriev I.V."/>
            <person name="Stajich J.E."/>
            <person name="Kennedy P.G."/>
        </authorList>
    </citation>
    <scope>NUCLEOTIDE SEQUENCE</scope>
    <source>
        <strain evidence="2">FC203</strain>
    </source>
</reference>